<dbReference type="EMBL" id="LLXJ01001523">
    <property type="protein sequence ID" value="PKC01758.1"/>
    <property type="molecule type" value="Genomic_DNA"/>
</dbReference>
<dbReference type="Pfam" id="PF19263">
    <property type="entry name" value="DUF5906"/>
    <property type="match status" value="1"/>
</dbReference>
<sequence>MSHQDISAGGRGLGHDRSYANVTDILDEDADLFDSEEIGKPVSQGYASEEIGKTVNIVNDRVISKEIGKPVSQGYDRVPSDDSDILDEDADLFDLLDYEVPYYRGTSLGSIGGNLYKFRDDSVRPRRFLGTDDEDGINAILSDHDGHSLHEIIDGGDPLRPFIDFDLPQETLDAINPKLTRNNVVNILVRAFSKTCKEVFPEWDKNTLSLASSSDAKKISFHVSTTGMRLKNISQAAVFTELVRRKLPEGLQGKSIIDNIANKRSFSLRMLGSPKYDEKTKKHVRVKKGILPKDGTVYDFMLRTPNDKSRDIDSPLLVVPEIKTARHDNGNNEITQAEFAELEKLLKENNIEGYNLSYPSDNKPDIFPLTRVSPSHCPLCDRDHDSDNAYIIRNKKSYSFYCYRADQEKRPGVGKPSLKLTINETALDREKKLPSPTKLGQSRITDPNDRFVWSDLIRICTSGERFSRTEVYEAIQATIAHIPKRTPIWILKHRDPEKGLHFEMGPDLKIAKFEVKIVEYGGETVKLKSLIDQAIIRGLITYDDYHFLPYPINIPRPDSVYFNLFLGFLAKPAMEINKEIMEPILWHVQNIICNGDERLNEYIWNWWAYLVQKPEKKPRTILVLKSALQQCGKNIITDFIGDKVLGSHLHFATSDLEKILGRFNGAIQARKLIVMNETGMSSGEWHRFNGHLKSLITEGKVAIEHKGLETKRINDFAGYMVTSNQDAPLRIDIGDSRIVCFDVSSQCRDNIPYFDQLGEILGHPDAPGVVMAYLLSRDLSKWSPAKIPTTKMKKDIIMGQLPNPIRFIIDYIAPWAESKITNPKCNELYHEYTEWCGDNSEKPFTSNILGKKFSQIGVEHKQLRNGRKREWCYVLDRSKIVAKLRESVGDIEEFSDVPQPDLENETAEIPVFNIPEKRDDSSQAKIPMVSTSDTSAVNEPPQIIKSAVVRPKSEHVISPNPNSVTERTSGKGKEVERALSQQDSPPTTFHDTPARAQREERLRRKAIELGEDPVKFVTITDEEIRESLTYRVRMEADARMCESAKEAEEDPHEYMGMSVRERLIGEEVLRRKYEDKGVSSPWFDTDEEWGKVITILQENGMMW</sequence>
<dbReference type="VEuPathDB" id="FungiDB:FUN_012151"/>
<dbReference type="VEuPathDB" id="FungiDB:RhiirA1_402853"/>
<feature type="compositionally biased region" description="Basic and acidic residues" evidence="1">
    <location>
        <begin position="968"/>
        <end position="977"/>
    </location>
</feature>
<dbReference type="VEuPathDB" id="FungiDB:FUN_015922"/>
<gene>
    <name evidence="3" type="ORF">RhiirA5_381475</name>
</gene>
<evidence type="ECO:0000313" key="3">
    <source>
        <dbReference type="EMBL" id="PKC01758.1"/>
    </source>
</evidence>
<comment type="caution">
    <text evidence="3">The sequence shown here is derived from an EMBL/GenBank/DDBJ whole genome shotgun (WGS) entry which is preliminary data.</text>
</comment>
<organism evidence="3 4">
    <name type="scientific">Rhizophagus irregularis</name>
    <dbReference type="NCBI Taxonomy" id="588596"/>
    <lineage>
        <taxon>Eukaryota</taxon>
        <taxon>Fungi</taxon>
        <taxon>Fungi incertae sedis</taxon>
        <taxon>Mucoromycota</taxon>
        <taxon>Glomeromycotina</taxon>
        <taxon>Glomeromycetes</taxon>
        <taxon>Glomerales</taxon>
        <taxon>Glomeraceae</taxon>
        <taxon>Rhizophagus</taxon>
    </lineage>
</organism>
<protein>
    <recommendedName>
        <fullName evidence="2">NrS-1 polymerase-like helicase domain-containing protein</fullName>
    </recommendedName>
</protein>
<evidence type="ECO:0000313" key="4">
    <source>
        <dbReference type="Proteomes" id="UP000232722"/>
    </source>
</evidence>
<dbReference type="VEuPathDB" id="FungiDB:RhiirFUN_013228"/>
<dbReference type="Proteomes" id="UP000232722">
    <property type="component" value="Unassembled WGS sequence"/>
</dbReference>
<evidence type="ECO:0000256" key="1">
    <source>
        <dbReference type="SAM" id="MobiDB-lite"/>
    </source>
</evidence>
<name>A0A2N0P4L5_9GLOM</name>
<feature type="compositionally biased region" description="Polar residues" evidence="1">
    <location>
        <begin position="979"/>
        <end position="990"/>
    </location>
</feature>
<dbReference type="VEuPathDB" id="FungiDB:RhiirA1_503278"/>
<accession>A0A2N0P4L5</accession>
<dbReference type="InterPro" id="IPR045455">
    <property type="entry name" value="NrS-1_pol-like_helicase"/>
</dbReference>
<proteinExistence type="predicted"/>
<evidence type="ECO:0000259" key="2">
    <source>
        <dbReference type="Pfam" id="PF19263"/>
    </source>
</evidence>
<reference evidence="3 4" key="1">
    <citation type="submission" date="2016-04" db="EMBL/GenBank/DDBJ databases">
        <title>Genome analyses suggest a sexual origin of heterokaryosis in a supposedly ancient asexual fungus.</title>
        <authorList>
            <person name="Ropars J."/>
            <person name="Sedzielewska K."/>
            <person name="Noel J."/>
            <person name="Charron P."/>
            <person name="Farinelli L."/>
            <person name="Marton T."/>
            <person name="Kruger M."/>
            <person name="Pelin A."/>
            <person name="Brachmann A."/>
            <person name="Corradi N."/>
        </authorList>
    </citation>
    <scope>NUCLEOTIDE SEQUENCE [LARGE SCALE GENOMIC DNA]</scope>
    <source>
        <strain evidence="3 4">A5</strain>
    </source>
</reference>
<feature type="region of interest" description="Disordered" evidence="1">
    <location>
        <begin position="954"/>
        <end position="996"/>
    </location>
</feature>
<feature type="domain" description="NrS-1 polymerase-like helicase" evidence="2">
    <location>
        <begin position="625"/>
        <end position="734"/>
    </location>
</feature>
<dbReference type="AlphaFoldDB" id="A0A2N0P4L5"/>
<dbReference type="VEuPathDB" id="FungiDB:RhiirFUN_001616"/>
<reference evidence="3 4" key="2">
    <citation type="submission" date="2017-09" db="EMBL/GenBank/DDBJ databases">
        <title>Extensive intraspecific genome diversity in a model arbuscular mycorrhizal fungus.</title>
        <authorList>
            <person name="Chen E.C."/>
            <person name="Morin E."/>
            <person name="Beaudet D."/>
            <person name="Noel J."/>
            <person name="Ndikumana S."/>
            <person name="Charron P."/>
            <person name="St-Onge C."/>
            <person name="Giorgi J."/>
            <person name="Grigoriev I.V."/>
            <person name="Roux C."/>
            <person name="Martin F.M."/>
            <person name="Corradi N."/>
        </authorList>
    </citation>
    <scope>NUCLEOTIDE SEQUENCE [LARGE SCALE GENOMIC DNA]</scope>
    <source>
        <strain evidence="3 4">A5</strain>
    </source>
</reference>